<keyword evidence="1" id="KW-0808">Transferase</keyword>
<proteinExistence type="predicted"/>
<sequence length="304" mass="35694">MNKLNGHLKYAEYLLRKWRSFFTTDLHFHTTRLYKSSGKLSNLRQPVTLNEKLCHRLIFDHNTLYTFLADKLAVREYVHARTQKIKTVPLIGIYNKAEDIDFSVLPEKFVLKCNHDCGSTVICTSRDGFNTTKAANRLKFALKRNMYYTTREWQYKNIKPVILCEEYIDLFSGQDRNNTPEMLRVHCFHGVACFVEADFTDDSGKGFINVYDRSWRLQPFQMEYPNTPHMIQEPESFRHAIAASQELAKGIDYCRVDLMLNKDEIYFSEITLSPKRGKLKITPSEWDARLGEMWHLTPVENRLA</sequence>
<dbReference type="AlphaFoldDB" id="A0A7T0DZK5"/>
<gene>
    <name evidence="1" type="ORF">IDM36_09880</name>
</gene>
<dbReference type="GO" id="GO:0016740">
    <property type="term" value="F:transferase activity"/>
    <property type="evidence" value="ECO:0007669"/>
    <property type="project" value="UniProtKB-KW"/>
</dbReference>
<protein>
    <submittedName>
        <fullName evidence="1">Glycosyl transferase</fullName>
    </submittedName>
</protein>
<dbReference type="SUPFAM" id="SSF56059">
    <property type="entry name" value="Glutathione synthetase ATP-binding domain-like"/>
    <property type="match status" value="1"/>
</dbReference>
<accession>A0A7T0DZK5</accession>
<dbReference type="EMBL" id="CP061801">
    <property type="protein sequence ID" value="QPK02384.1"/>
    <property type="molecule type" value="Genomic_DNA"/>
</dbReference>
<dbReference type="Pfam" id="PF14305">
    <property type="entry name" value="ATPgrasp_TupA"/>
    <property type="match status" value="1"/>
</dbReference>
<evidence type="ECO:0000313" key="1">
    <source>
        <dbReference type="EMBL" id="QPK02384.1"/>
    </source>
</evidence>
<reference evidence="1" key="1">
    <citation type="submission" date="2020-09" db="EMBL/GenBank/DDBJ databases">
        <title>First Report of a novel Colistin-Resistant species of Enterobacter cloacae complex Producing MCR-5 isolated from hospital sewage water.</title>
        <authorList>
            <person name="Zhou K."/>
        </authorList>
    </citation>
    <scope>NUCLEOTIDE SEQUENCE [LARGE SCALE GENOMIC DNA]</scope>
    <source>
        <strain evidence="1">HSW1412</strain>
    </source>
</reference>
<name>A0A7T0DZK5_9ENTR</name>
<organism evidence="1">
    <name type="scientific">Enterobacter mori</name>
    <dbReference type="NCBI Taxonomy" id="539813"/>
    <lineage>
        <taxon>Bacteria</taxon>
        <taxon>Pseudomonadati</taxon>
        <taxon>Pseudomonadota</taxon>
        <taxon>Gammaproteobacteria</taxon>
        <taxon>Enterobacterales</taxon>
        <taxon>Enterobacteriaceae</taxon>
        <taxon>Enterobacter</taxon>
    </lineage>
</organism>
<dbReference type="InterPro" id="IPR029465">
    <property type="entry name" value="ATPgrasp_TupA"/>
</dbReference>